<feature type="region of interest" description="Disordered" evidence="1">
    <location>
        <begin position="1"/>
        <end position="20"/>
    </location>
</feature>
<protein>
    <submittedName>
        <fullName evidence="2">Alpha-1,6-mannanase (GH76 family)</fullName>
    </submittedName>
</protein>
<evidence type="ECO:0000313" key="2">
    <source>
        <dbReference type="EMBL" id="MBE1612410.1"/>
    </source>
</evidence>
<evidence type="ECO:0000256" key="1">
    <source>
        <dbReference type="SAM" id="MobiDB-lite"/>
    </source>
</evidence>
<comment type="caution">
    <text evidence="2">The sequence shown here is derived from an EMBL/GenBank/DDBJ whole genome shotgun (WGS) entry which is preliminary data.</text>
</comment>
<gene>
    <name evidence="2" type="ORF">HEB94_009258</name>
</gene>
<evidence type="ECO:0000313" key="3">
    <source>
        <dbReference type="Proteomes" id="UP000638648"/>
    </source>
</evidence>
<dbReference type="InterPro" id="IPR005198">
    <property type="entry name" value="Glyco_hydro_76"/>
</dbReference>
<dbReference type="PANTHER" id="PTHR47791:SF3">
    <property type="entry name" value="MEIOTICALLY UP-REGULATED GENE 191 PROTEIN"/>
    <property type="match status" value="1"/>
</dbReference>
<dbReference type="InterPro" id="IPR053169">
    <property type="entry name" value="MUG_Protein"/>
</dbReference>
<dbReference type="EMBL" id="JADBEM010000001">
    <property type="protein sequence ID" value="MBE1612410.1"/>
    <property type="molecule type" value="Genomic_DNA"/>
</dbReference>
<dbReference type="InterPro" id="IPR008928">
    <property type="entry name" value="6-hairpin_glycosidase_sf"/>
</dbReference>
<dbReference type="Proteomes" id="UP000638648">
    <property type="component" value="Unassembled WGS sequence"/>
</dbReference>
<keyword evidence="3" id="KW-1185">Reference proteome</keyword>
<dbReference type="Gene3D" id="1.50.10.20">
    <property type="match status" value="1"/>
</dbReference>
<sequence length="449" mass="49131">MCTISSDGRDPALAQEDREAGRATVWGRTVKVHLSDADNVAWASIDEGDPGDEVWLDRSFDGGLTWEPDGGKLGLTKIPEGAAGTRTMLVDVDVPAARRIGAIRACGRAGDRPEIACTPWVRSTVAAATPTDAAATALMQFYDQDTGLWRTTGWWNSANALTAILDYSRHTGSTTYRYAVGLTFEKDAAGGFTNEFLDDTGWWGLAWIRAYDLTGEQRYLDMARHAADYMWSYEDDHCGGGLWWKTDKRYKNAITNELFVKLAASLHNRIAGDTTHLTRARDTWQWFDGSGLINAQHLVNDGLDFDTCRNNQQTTWTYNQGVILGGLVELQRATGDTGLLTRARQIADAATTDPLLNPGGVLREPCEGGTGDCGADGPSFKGVFVRNLAELDRAVGGRPYHDYLRTQADSVYSRDRNPLDQYGLHWAGPYDGADAARQHAALDALTAVL</sequence>
<dbReference type="RefSeq" id="WP_337918417.1">
    <property type="nucleotide sequence ID" value="NZ_BAABJL010000194.1"/>
</dbReference>
<feature type="compositionally biased region" description="Basic and acidic residues" evidence="1">
    <location>
        <begin position="7"/>
        <end position="20"/>
    </location>
</feature>
<name>A0A927N4A4_9ACTN</name>
<proteinExistence type="predicted"/>
<organism evidence="2 3">
    <name type="scientific">Actinopolymorpha pittospori</name>
    <dbReference type="NCBI Taxonomy" id="648752"/>
    <lineage>
        <taxon>Bacteria</taxon>
        <taxon>Bacillati</taxon>
        <taxon>Actinomycetota</taxon>
        <taxon>Actinomycetes</taxon>
        <taxon>Propionibacteriales</taxon>
        <taxon>Actinopolymorphaceae</taxon>
        <taxon>Actinopolymorpha</taxon>
    </lineage>
</organism>
<dbReference type="SUPFAM" id="SSF48208">
    <property type="entry name" value="Six-hairpin glycosidases"/>
    <property type="match status" value="1"/>
</dbReference>
<dbReference type="AlphaFoldDB" id="A0A927N4A4"/>
<dbReference type="GO" id="GO:0005975">
    <property type="term" value="P:carbohydrate metabolic process"/>
    <property type="evidence" value="ECO:0007669"/>
    <property type="project" value="InterPro"/>
</dbReference>
<dbReference type="Pfam" id="PF03663">
    <property type="entry name" value="Glyco_hydro_76"/>
    <property type="match status" value="1"/>
</dbReference>
<dbReference type="PANTHER" id="PTHR47791">
    <property type="entry name" value="MEIOTICALLY UP-REGULATED GENE 191 PROTEIN"/>
    <property type="match status" value="1"/>
</dbReference>
<reference evidence="2" key="1">
    <citation type="submission" date="2020-10" db="EMBL/GenBank/DDBJ databases">
        <title>Sequencing the genomes of 1000 actinobacteria strains.</title>
        <authorList>
            <person name="Klenk H.-P."/>
        </authorList>
    </citation>
    <scope>NUCLEOTIDE SEQUENCE</scope>
    <source>
        <strain evidence="2">DSM 45354</strain>
    </source>
</reference>
<accession>A0A927N4A4</accession>